<evidence type="ECO:0000313" key="7">
    <source>
        <dbReference type="Proteomes" id="UP000799770"/>
    </source>
</evidence>
<dbReference type="GO" id="GO:0005730">
    <property type="term" value="C:nucleolus"/>
    <property type="evidence" value="ECO:0007669"/>
    <property type="project" value="UniProtKB-SubCell"/>
</dbReference>
<evidence type="ECO:0000256" key="2">
    <source>
        <dbReference type="ARBA" id="ARBA00007175"/>
    </source>
</evidence>
<dbReference type="InterPro" id="IPR019186">
    <property type="entry name" value="Nucleolar_protein_12"/>
</dbReference>
<comment type="similarity">
    <text evidence="2">Belongs to the RRP17 family.</text>
</comment>
<dbReference type="Pfam" id="PF09805">
    <property type="entry name" value="Nop25"/>
    <property type="match status" value="1"/>
</dbReference>
<gene>
    <name evidence="6" type="ORF">BDV96DRAFT_530046</name>
</gene>
<feature type="compositionally biased region" description="Basic and acidic residues" evidence="5">
    <location>
        <begin position="194"/>
        <end position="208"/>
    </location>
</feature>
<dbReference type="GO" id="GO:0019843">
    <property type="term" value="F:rRNA binding"/>
    <property type="evidence" value="ECO:0007669"/>
    <property type="project" value="TreeGrafter"/>
</dbReference>
<proteinExistence type="inferred from homology"/>
<feature type="compositionally biased region" description="Acidic residues" evidence="5">
    <location>
        <begin position="87"/>
        <end position="105"/>
    </location>
</feature>
<feature type="region of interest" description="Disordered" evidence="5">
    <location>
        <begin position="33"/>
        <end position="52"/>
    </location>
</feature>
<accession>A0A6A5YQQ3</accession>
<dbReference type="OrthoDB" id="551633at2759"/>
<feature type="compositionally biased region" description="Basic and acidic residues" evidence="5">
    <location>
        <begin position="40"/>
        <end position="52"/>
    </location>
</feature>
<dbReference type="PANTHER" id="PTHR14577">
    <property type="entry name" value="NUCLEOLAR PROTEIN 12"/>
    <property type="match status" value="1"/>
</dbReference>
<organism evidence="6 7">
    <name type="scientific">Lophiotrema nucula</name>
    <dbReference type="NCBI Taxonomy" id="690887"/>
    <lineage>
        <taxon>Eukaryota</taxon>
        <taxon>Fungi</taxon>
        <taxon>Dikarya</taxon>
        <taxon>Ascomycota</taxon>
        <taxon>Pezizomycotina</taxon>
        <taxon>Dothideomycetes</taxon>
        <taxon>Pleosporomycetidae</taxon>
        <taxon>Pleosporales</taxon>
        <taxon>Lophiotremataceae</taxon>
        <taxon>Lophiotrema</taxon>
    </lineage>
</organism>
<evidence type="ECO:0000256" key="5">
    <source>
        <dbReference type="SAM" id="MobiDB-lite"/>
    </source>
</evidence>
<protein>
    <submittedName>
        <fullName evidence="6">Nucleolar protein 12-domain-containing protein</fullName>
    </submittedName>
</protein>
<feature type="compositionally biased region" description="Basic residues" evidence="5">
    <location>
        <begin position="209"/>
        <end position="223"/>
    </location>
</feature>
<keyword evidence="3" id="KW-0175">Coiled coil</keyword>
<dbReference type="EMBL" id="ML977344">
    <property type="protein sequence ID" value="KAF2109044.1"/>
    <property type="molecule type" value="Genomic_DNA"/>
</dbReference>
<sequence length="223" mass="25959">MPPPTKKRKVAAPEEIKFDFAAREEYLTGFSKRKQARIKHAQEEAAKREKEERLRMRRELRQQRKVDLEAHVKEVNTLLRKANPDLSDAEEPTSNPEEEGDWEGFEEPAVEIINHEDEYIDEDKYTTVTIESVGISKEGFEKAGGEDDEGGNYGDKDNNSRKTEGAEGREDTRKKVWTKERPKSDRPKKRKQKFRYESKADRKAERIKISVKKKARAQARKGK</sequence>
<keyword evidence="7" id="KW-1185">Reference proteome</keyword>
<name>A0A6A5YQQ3_9PLEO</name>
<keyword evidence="4" id="KW-0539">Nucleus</keyword>
<dbReference type="PANTHER" id="PTHR14577:SF0">
    <property type="entry name" value="NUCLEOLAR PROTEIN 12"/>
    <property type="match status" value="1"/>
</dbReference>
<comment type="subcellular location">
    <subcellularLocation>
        <location evidence="1">Nucleus</location>
        <location evidence="1">Nucleolus</location>
    </subcellularLocation>
</comment>
<dbReference type="AlphaFoldDB" id="A0A6A5YQQ3"/>
<reference evidence="6" key="1">
    <citation type="journal article" date="2020" name="Stud. Mycol.">
        <title>101 Dothideomycetes genomes: a test case for predicting lifestyles and emergence of pathogens.</title>
        <authorList>
            <person name="Haridas S."/>
            <person name="Albert R."/>
            <person name="Binder M."/>
            <person name="Bloem J."/>
            <person name="Labutti K."/>
            <person name="Salamov A."/>
            <person name="Andreopoulos B."/>
            <person name="Baker S."/>
            <person name="Barry K."/>
            <person name="Bills G."/>
            <person name="Bluhm B."/>
            <person name="Cannon C."/>
            <person name="Castanera R."/>
            <person name="Culley D."/>
            <person name="Daum C."/>
            <person name="Ezra D."/>
            <person name="Gonzalez J."/>
            <person name="Henrissat B."/>
            <person name="Kuo A."/>
            <person name="Liang C."/>
            <person name="Lipzen A."/>
            <person name="Lutzoni F."/>
            <person name="Magnuson J."/>
            <person name="Mondo S."/>
            <person name="Nolan M."/>
            <person name="Ohm R."/>
            <person name="Pangilinan J."/>
            <person name="Park H.-J."/>
            <person name="Ramirez L."/>
            <person name="Alfaro M."/>
            <person name="Sun H."/>
            <person name="Tritt A."/>
            <person name="Yoshinaga Y."/>
            <person name="Zwiers L.-H."/>
            <person name="Turgeon B."/>
            <person name="Goodwin S."/>
            <person name="Spatafora J."/>
            <person name="Crous P."/>
            <person name="Grigoriev I."/>
        </authorList>
    </citation>
    <scope>NUCLEOTIDE SEQUENCE</scope>
    <source>
        <strain evidence="6">CBS 627.86</strain>
    </source>
</reference>
<feature type="region of interest" description="Disordered" evidence="5">
    <location>
        <begin position="79"/>
        <end position="105"/>
    </location>
</feature>
<evidence type="ECO:0000313" key="6">
    <source>
        <dbReference type="EMBL" id="KAF2109044.1"/>
    </source>
</evidence>
<feature type="region of interest" description="Disordered" evidence="5">
    <location>
        <begin position="131"/>
        <end position="223"/>
    </location>
</feature>
<evidence type="ECO:0000256" key="4">
    <source>
        <dbReference type="ARBA" id="ARBA00023242"/>
    </source>
</evidence>
<feature type="compositionally biased region" description="Basic and acidic residues" evidence="5">
    <location>
        <begin position="154"/>
        <end position="185"/>
    </location>
</feature>
<dbReference type="Proteomes" id="UP000799770">
    <property type="component" value="Unassembled WGS sequence"/>
</dbReference>
<evidence type="ECO:0000256" key="1">
    <source>
        <dbReference type="ARBA" id="ARBA00004604"/>
    </source>
</evidence>
<evidence type="ECO:0000256" key="3">
    <source>
        <dbReference type="ARBA" id="ARBA00023054"/>
    </source>
</evidence>